<accession>A0ABT6AIP0</accession>
<dbReference type="RefSeq" id="WP_276263922.1">
    <property type="nucleotide sequence ID" value="NZ_JARJLM010000084.1"/>
</dbReference>
<name>A0ABT6AIP0_9BURK</name>
<dbReference type="PROSITE" id="PS51257">
    <property type="entry name" value="PROKAR_LIPOPROTEIN"/>
    <property type="match status" value="1"/>
</dbReference>
<sequence>MREDNPAETWVRGCYATLAAAAGCSPAAIKRKSASCWAREPPTDALLRFIFMGLVTRFKEIESEPGRTLCHPIVEKWNVDLSAGYGEIKQQKRSESSVPAFNAIARRMIDRTHSMQALYGKCAGR</sequence>
<protein>
    <recommendedName>
        <fullName evidence="3">Transposase</fullName>
    </recommendedName>
</protein>
<comment type="caution">
    <text evidence="1">The sequence shown here is derived from an EMBL/GenBank/DDBJ whole genome shotgun (WGS) entry which is preliminary data.</text>
</comment>
<evidence type="ECO:0008006" key="3">
    <source>
        <dbReference type="Google" id="ProtNLM"/>
    </source>
</evidence>
<evidence type="ECO:0000313" key="2">
    <source>
        <dbReference type="Proteomes" id="UP001216674"/>
    </source>
</evidence>
<organism evidence="1 2">
    <name type="scientific">Cupriavidus basilensis</name>
    <dbReference type="NCBI Taxonomy" id="68895"/>
    <lineage>
        <taxon>Bacteria</taxon>
        <taxon>Pseudomonadati</taxon>
        <taxon>Pseudomonadota</taxon>
        <taxon>Betaproteobacteria</taxon>
        <taxon>Burkholderiales</taxon>
        <taxon>Burkholderiaceae</taxon>
        <taxon>Cupriavidus</taxon>
    </lineage>
</organism>
<keyword evidence="2" id="KW-1185">Reference proteome</keyword>
<reference evidence="1 2" key="1">
    <citation type="submission" date="2023-03" db="EMBL/GenBank/DDBJ databases">
        <title>Draft assemblies of triclosan tolerant bacteria isolated from returned activated sludge.</title>
        <authorList>
            <person name="Van Hamelsveld S."/>
        </authorList>
    </citation>
    <scope>NUCLEOTIDE SEQUENCE [LARGE SCALE GENOMIC DNA]</scope>
    <source>
        <strain evidence="1 2">GW210010_S58</strain>
    </source>
</reference>
<gene>
    <name evidence="1" type="ORF">P3W85_04815</name>
</gene>
<dbReference type="EMBL" id="JARJLM010000084">
    <property type="protein sequence ID" value="MDF3832273.1"/>
    <property type="molecule type" value="Genomic_DNA"/>
</dbReference>
<proteinExistence type="predicted"/>
<evidence type="ECO:0000313" key="1">
    <source>
        <dbReference type="EMBL" id="MDF3832273.1"/>
    </source>
</evidence>
<dbReference type="Proteomes" id="UP001216674">
    <property type="component" value="Unassembled WGS sequence"/>
</dbReference>